<feature type="domain" description="CopC" evidence="3">
    <location>
        <begin position="41"/>
        <end position="122"/>
    </location>
</feature>
<dbReference type="InterPro" id="IPR007348">
    <property type="entry name" value="CopC_dom"/>
</dbReference>
<dbReference type="GO" id="GO:0005507">
    <property type="term" value="F:copper ion binding"/>
    <property type="evidence" value="ECO:0007669"/>
    <property type="project" value="InterPro"/>
</dbReference>
<keyword evidence="5" id="KW-1185">Reference proteome</keyword>
<keyword evidence="1" id="KW-0732">Signal</keyword>
<evidence type="ECO:0000259" key="3">
    <source>
        <dbReference type="Pfam" id="PF04234"/>
    </source>
</evidence>
<dbReference type="Gene3D" id="2.60.40.1220">
    <property type="match status" value="1"/>
</dbReference>
<gene>
    <name evidence="4" type="ORF">D5400_09825</name>
</gene>
<evidence type="ECO:0000313" key="4">
    <source>
        <dbReference type="EMBL" id="AZN71525.1"/>
    </source>
</evidence>
<protein>
    <submittedName>
        <fullName evidence="4">Copper resistance protein CopC</fullName>
    </submittedName>
</protein>
<evidence type="ECO:0000256" key="1">
    <source>
        <dbReference type="ARBA" id="ARBA00022729"/>
    </source>
</evidence>
<dbReference type="GO" id="GO:0042597">
    <property type="term" value="C:periplasmic space"/>
    <property type="evidence" value="ECO:0007669"/>
    <property type="project" value="InterPro"/>
</dbReference>
<dbReference type="GO" id="GO:0046688">
    <property type="term" value="P:response to copper ion"/>
    <property type="evidence" value="ECO:0007669"/>
    <property type="project" value="InterPro"/>
</dbReference>
<dbReference type="KEGG" id="abaw:D5400_09825"/>
<dbReference type="Pfam" id="PF04234">
    <property type="entry name" value="CopC"/>
    <property type="match status" value="1"/>
</dbReference>
<proteinExistence type="predicted"/>
<organism evidence="4 5">
    <name type="scientific">Georhizobium profundi</name>
    <dbReference type="NCBI Taxonomy" id="2341112"/>
    <lineage>
        <taxon>Bacteria</taxon>
        <taxon>Pseudomonadati</taxon>
        <taxon>Pseudomonadota</taxon>
        <taxon>Alphaproteobacteria</taxon>
        <taxon>Hyphomicrobiales</taxon>
        <taxon>Rhizobiaceae</taxon>
        <taxon>Georhizobium</taxon>
    </lineage>
</organism>
<dbReference type="EMBL" id="CP032509">
    <property type="protein sequence ID" value="AZN71525.1"/>
    <property type="molecule type" value="Genomic_DNA"/>
</dbReference>
<dbReference type="InterPro" id="IPR014755">
    <property type="entry name" value="Cu-Rt/internalin_Ig-like"/>
</dbReference>
<dbReference type="AlphaFoldDB" id="A0A3S9B3H0"/>
<evidence type="ECO:0000313" key="5">
    <source>
        <dbReference type="Proteomes" id="UP000268192"/>
    </source>
</evidence>
<dbReference type="InterPro" id="IPR014756">
    <property type="entry name" value="Ig_E-set"/>
</dbReference>
<accession>A0A3S9B3H0</accession>
<dbReference type="Proteomes" id="UP000268192">
    <property type="component" value="Chromosome"/>
</dbReference>
<name>A0A3S9B3H0_9HYPH</name>
<reference evidence="4 5" key="1">
    <citation type="submission" date="2018-09" db="EMBL/GenBank/DDBJ databases">
        <title>Marinorhizobium profundi gen. nov., sp. nov., isolated from a deep-sea sediment sample from the New Britain Trench and proposal of Marinorhizobiaceae fam. nov. in the order Rhizobiales of the class Alphaproteobacteria.</title>
        <authorList>
            <person name="Cao J."/>
        </authorList>
    </citation>
    <scope>NUCLEOTIDE SEQUENCE [LARGE SCALE GENOMIC DNA]</scope>
    <source>
        <strain evidence="4 5">WS11</strain>
    </source>
</reference>
<sequence>MAVKAGEIFGGGIERIILLSRTLLVIALVAASLQAVPSRAHTELLQAVPKPEAVVEKSPEKISLIFSEELDPAFSGMSLIDDNGDTIQVDGLIIAGKKMDTSISETLGEGIYRVNWHLLSID</sequence>
<dbReference type="OrthoDB" id="9796814at2"/>
<evidence type="ECO:0000256" key="2">
    <source>
        <dbReference type="ARBA" id="ARBA00023008"/>
    </source>
</evidence>
<keyword evidence="2" id="KW-0186">Copper</keyword>
<dbReference type="SUPFAM" id="SSF81296">
    <property type="entry name" value="E set domains"/>
    <property type="match status" value="1"/>
</dbReference>